<gene>
    <name evidence="2" type="ORF">F2Z29_14685</name>
</gene>
<keyword evidence="1" id="KW-1133">Transmembrane helix</keyword>
<protein>
    <submittedName>
        <fullName evidence="2">Acyltransferase</fullName>
    </submittedName>
</protein>
<feature type="transmembrane region" description="Helical" evidence="1">
    <location>
        <begin position="6"/>
        <end position="24"/>
    </location>
</feature>
<dbReference type="GO" id="GO:0016746">
    <property type="term" value="F:acyltransferase activity"/>
    <property type="evidence" value="ECO:0007669"/>
    <property type="project" value="UniProtKB-KW"/>
</dbReference>
<dbReference type="AlphaFoldDB" id="A0A642KQY5"/>
<keyword evidence="1" id="KW-0812">Transmembrane</keyword>
<dbReference type="PANTHER" id="PTHR23416">
    <property type="entry name" value="SIALIC ACID SYNTHASE-RELATED"/>
    <property type="match status" value="1"/>
</dbReference>
<comment type="caution">
    <text evidence="2">The sequence shown here is derived from an EMBL/GenBank/DDBJ whole genome shotgun (WGS) entry which is preliminary data.</text>
</comment>
<dbReference type="SUPFAM" id="SSF51161">
    <property type="entry name" value="Trimeric LpxA-like enzymes"/>
    <property type="match status" value="1"/>
</dbReference>
<reference evidence="2 3" key="1">
    <citation type="journal article" date="2019" name="Nat. Med.">
        <title>A library of human gut bacterial isolates paired with longitudinal multiomics data enables mechanistic microbiome research.</title>
        <authorList>
            <person name="Poyet M."/>
            <person name="Groussin M."/>
            <person name="Gibbons S.M."/>
            <person name="Avila-Pacheco J."/>
            <person name="Jiang X."/>
            <person name="Kearney S.M."/>
            <person name="Perrotta A.R."/>
            <person name="Berdy B."/>
            <person name="Zhao S."/>
            <person name="Lieberman T.D."/>
            <person name="Swanson P.K."/>
            <person name="Smith M."/>
            <person name="Roesemann S."/>
            <person name="Alexander J.E."/>
            <person name="Rich S.A."/>
            <person name="Livny J."/>
            <person name="Vlamakis H."/>
            <person name="Clish C."/>
            <person name="Bullock K."/>
            <person name="Deik A."/>
            <person name="Scott J."/>
            <person name="Pierce K.A."/>
            <person name="Xavier R.J."/>
            <person name="Alm E.J."/>
        </authorList>
    </citation>
    <scope>NUCLEOTIDE SEQUENCE [LARGE SCALE GENOMIC DNA]</scope>
    <source>
        <strain evidence="2 3">BIOML-A7</strain>
    </source>
</reference>
<evidence type="ECO:0000313" key="3">
    <source>
        <dbReference type="Proteomes" id="UP000436803"/>
    </source>
</evidence>
<evidence type="ECO:0000256" key="1">
    <source>
        <dbReference type="SAM" id="Phobius"/>
    </source>
</evidence>
<dbReference type="InterPro" id="IPR001451">
    <property type="entry name" value="Hexapep"/>
</dbReference>
<keyword evidence="2" id="KW-0808">Transferase</keyword>
<sequence>MHCVLNIITSISLLIFPISFSVYVRKVWNIFLSSRLSQKINSSKSIYLEAPFFVKGHKYIHIGEYFSSGPGFRIECWDKYQEYTFTPNISIGNNVHFNYRCHIGAINSIVIGDNVLVGSNVLITDHAHGNCNYDDLLVDPFKRKLYSKGRVIIEDNVWIGENCCILPNVVIGHNSVIGANSVVTKTVPPFSVVAGNPARILSANLSSSN</sequence>
<dbReference type="EMBL" id="VWAW01000012">
    <property type="protein sequence ID" value="KAA5172414.1"/>
    <property type="molecule type" value="Genomic_DNA"/>
</dbReference>
<accession>A0A642KQY5</accession>
<name>A0A642KQY5_BACFG</name>
<dbReference type="InterPro" id="IPR051159">
    <property type="entry name" value="Hexapeptide_acetyltransf"/>
</dbReference>
<proteinExistence type="predicted"/>
<dbReference type="Pfam" id="PF00132">
    <property type="entry name" value="Hexapep"/>
    <property type="match status" value="1"/>
</dbReference>
<dbReference type="Gene3D" id="2.160.10.10">
    <property type="entry name" value="Hexapeptide repeat proteins"/>
    <property type="match status" value="1"/>
</dbReference>
<evidence type="ECO:0000313" key="2">
    <source>
        <dbReference type="EMBL" id="KAA5172414.1"/>
    </source>
</evidence>
<dbReference type="InterPro" id="IPR011004">
    <property type="entry name" value="Trimer_LpxA-like_sf"/>
</dbReference>
<organism evidence="2 3">
    <name type="scientific">Bacteroides fragilis</name>
    <dbReference type="NCBI Taxonomy" id="817"/>
    <lineage>
        <taxon>Bacteria</taxon>
        <taxon>Pseudomonadati</taxon>
        <taxon>Bacteroidota</taxon>
        <taxon>Bacteroidia</taxon>
        <taxon>Bacteroidales</taxon>
        <taxon>Bacteroidaceae</taxon>
        <taxon>Bacteroides</taxon>
    </lineage>
</organism>
<keyword evidence="2" id="KW-0012">Acyltransferase</keyword>
<dbReference type="Proteomes" id="UP000436803">
    <property type="component" value="Unassembled WGS sequence"/>
</dbReference>
<keyword evidence="1" id="KW-0472">Membrane</keyword>
<dbReference type="CDD" id="cd04647">
    <property type="entry name" value="LbH_MAT_like"/>
    <property type="match status" value="1"/>
</dbReference>